<feature type="signal peptide" evidence="2">
    <location>
        <begin position="1"/>
        <end position="17"/>
    </location>
</feature>
<evidence type="ECO:0000256" key="2">
    <source>
        <dbReference type="SAM" id="SignalP"/>
    </source>
</evidence>
<sequence length="606" mass="64978">MWASLILLGISMSLALAQESFNCAKFWPSIKPGERFTVDAECHMYPGYPQTIGQTTVSVVYTNEWQGNLGIIDALLNEAITQSVAFYGNLAPVPEMVIILGAQASKAALDAAFPTFPDGPCQIRSFEGWATNEAVAMSPTAMQAVAHEIYHCVQESILGDRPGGSPSGWVIESSANYFSNLVFPQANREWDSSMEYLPELPIYKQTYNASLWFQAMEGSRGMVYLQQFVTSTVFSADEDSERGRLAGYSTFADDFFLFAKDFTFNRITDTGGGVVPIQNFPEKRNVIWSVNEDETEGTAVIEAATFTIAQFTMAFEPGQNIKLYASAKGNQRVAWRLQSQVYWSDLPSGGSSGGGSEGVIEIPCASGPATVRVLFISTESKATDKVDLSYIQQYKDENCCKKGGKRDLKACPTSAQPEPTSSAPEPTGTGSCSGSDIPMDPCLIKGGWSLDIPSTRALMKKRLSELPEITINDVQVGGAGGLSFDKSKASFTYTHLVTNIDITAEGLNLPVSVDITGKASGRFFIKSGGKGSGKACLAFTSGSGTATAQLPFIGEQVFDLAPGGGYLYDMDVDYTCSGGRMTIISAGSQDFTGGAPGWGPFSYNAA</sequence>
<proteinExistence type="predicted"/>
<evidence type="ECO:0000256" key="1">
    <source>
        <dbReference type="SAM" id="MobiDB-lite"/>
    </source>
</evidence>
<keyword evidence="2" id="KW-0732">Signal</keyword>
<dbReference type="OrthoDB" id="3523207at2759"/>
<dbReference type="AlphaFoldDB" id="A0A8H4L238"/>
<dbReference type="EMBL" id="JAADYS010002016">
    <property type="protein sequence ID" value="KAF4460103.1"/>
    <property type="molecule type" value="Genomic_DNA"/>
</dbReference>
<feature type="chain" id="PRO_5034354166" evidence="2">
    <location>
        <begin position="18"/>
        <end position="606"/>
    </location>
</feature>
<accession>A0A8H4L238</accession>
<feature type="compositionally biased region" description="Polar residues" evidence="1">
    <location>
        <begin position="413"/>
        <end position="434"/>
    </location>
</feature>
<protein>
    <submittedName>
        <fullName evidence="3">Uncharacterized protein</fullName>
    </submittedName>
</protein>
<gene>
    <name evidence="3" type="ORF">FALBO_13131</name>
</gene>
<organism evidence="3 4">
    <name type="scientific">Fusarium albosuccineum</name>
    <dbReference type="NCBI Taxonomy" id="1237068"/>
    <lineage>
        <taxon>Eukaryota</taxon>
        <taxon>Fungi</taxon>
        <taxon>Dikarya</taxon>
        <taxon>Ascomycota</taxon>
        <taxon>Pezizomycotina</taxon>
        <taxon>Sordariomycetes</taxon>
        <taxon>Hypocreomycetidae</taxon>
        <taxon>Hypocreales</taxon>
        <taxon>Nectriaceae</taxon>
        <taxon>Fusarium</taxon>
        <taxon>Fusarium decemcellulare species complex</taxon>
    </lineage>
</organism>
<feature type="region of interest" description="Disordered" evidence="1">
    <location>
        <begin position="410"/>
        <end position="434"/>
    </location>
</feature>
<evidence type="ECO:0000313" key="3">
    <source>
        <dbReference type="EMBL" id="KAF4460103.1"/>
    </source>
</evidence>
<reference evidence="3 4" key="1">
    <citation type="submission" date="2020-01" db="EMBL/GenBank/DDBJ databases">
        <title>Identification and distribution of gene clusters putatively required for synthesis of sphingolipid metabolism inhibitors in phylogenetically diverse species of the filamentous fungus Fusarium.</title>
        <authorList>
            <person name="Kim H.-S."/>
            <person name="Busman M."/>
            <person name="Brown D.W."/>
            <person name="Divon H."/>
            <person name="Uhlig S."/>
            <person name="Proctor R.H."/>
        </authorList>
    </citation>
    <scope>NUCLEOTIDE SEQUENCE [LARGE SCALE GENOMIC DNA]</scope>
    <source>
        <strain evidence="3 4">NRRL 20459</strain>
    </source>
</reference>
<comment type="caution">
    <text evidence="3">The sequence shown here is derived from an EMBL/GenBank/DDBJ whole genome shotgun (WGS) entry which is preliminary data.</text>
</comment>
<evidence type="ECO:0000313" key="4">
    <source>
        <dbReference type="Proteomes" id="UP000554235"/>
    </source>
</evidence>
<keyword evidence="4" id="KW-1185">Reference proteome</keyword>
<name>A0A8H4L238_9HYPO</name>
<dbReference type="Proteomes" id="UP000554235">
    <property type="component" value="Unassembled WGS sequence"/>
</dbReference>